<keyword evidence="2" id="KW-1185">Reference proteome</keyword>
<dbReference type="InterPro" id="IPR021903">
    <property type="entry name" value="DUF3515"/>
</dbReference>
<sequence length="197" mass="19645">MPKDPARASAARLATLIALPVALLVGAASLWWTGALGGREPAAPAASGPQASSAVRVPETPLVGTAAAVCQAVIAELPDTVRAAQRRPVEADTAAVAEQAAAYGDPAIVLSCGAPAAANPSGTYFGLSGVCWYAAQASADTTVWTTVDRQVPVRVTVPAAYDPPGQWVITFSAPIAAADPPLADPPAGCVSAPIATQ</sequence>
<evidence type="ECO:0000313" key="2">
    <source>
        <dbReference type="Proteomes" id="UP001500655"/>
    </source>
</evidence>
<dbReference type="RefSeq" id="WP_344082187.1">
    <property type="nucleotide sequence ID" value="NZ_BAAALS010000014.1"/>
</dbReference>
<dbReference type="EMBL" id="BAAALS010000014">
    <property type="protein sequence ID" value="GAA1757943.1"/>
    <property type="molecule type" value="Genomic_DNA"/>
</dbReference>
<protein>
    <recommendedName>
        <fullName evidence="3">DUF3515 domain-containing protein</fullName>
    </recommendedName>
</protein>
<evidence type="ECO:0008006" key="3">
    <source>
        <dbReference type="Google" id="ProtNLM"/>
    </source>
</evidence>
<comment type="caution">
    <text evidence="1">The sequence shown here is derived from an EMBL/GenBank/DDBJ whole genome shotgun (WGS) entry which is preliminary data.</text>
</comment>
<accession>A0ABP4WM42</accession>
<dbReference type="Proteomes" id="UP001500655">
    <property type="component" value="Unassembled WGS sequence"/>
</dbReference>
<proteinExistence type="predicted"/>
<dbReference type="Pfam" id="PF12028">
    <property type="entry name" value="DUF3515"/>
    <property type="match status" value="1"/>
</dbReference>
<evidence type="ECO:0000313" key="1">
    <source>
        <dbReference type="EMBL" id="GAA1757943.1"/>
    </source>
</evidence>
<gene>
    <name evidence="1" type="ORF">GCM10009681_31490</name>
</gene>
<organism evidence="1 2">
    <name type="scientific">Luedemannella helvata</name>
    <dbReference type="NCBI Taxonomy" id="349315"/>
    <lineage>
        <taxon>Bacteria</taxon>
        <taxon>Bacillati</taxon>
        <taxon>Actinomycetota</taxon>
        <taxon>Actinomycetes</taxon>
        <taxon>Micromonosporales</taxon>
        <taxon>Micromonosporaceae</taxon>
        <taxon>Luedemannella</taxon>
    </lineage>
</organism>
<reference evidence="2" key="1">
    <citation type="journal article" date="2019" name="Int. J. Syst. Evol. Microbiol.">
        <title>The Global Catalogue of Microorganisms (GCM) 10K type strain sequencing project: providing services to taxonomists for standard genome sequencing and annotation.</title>
        <authorList>
            <consortium name="The Broad Institute Genomics Platform"/>
            <consortium name="The Broad Institute Genome Sequencing Center for Infectious Disease"/>
            <person name="Wu L."/>
            <person name="Ma J."/>
        </authorList>
    </citation>
    <scope>NUCLEOTIDE SEQUENCE [LARGE SCALE GENOMIC DNA]</scope>
    <source>
        <strain evidence="2">JCM 13249</strain>
    </source>
</reference>
<name>A0ABP4WM42_9ACTN</name>